<evidence type="ECO:0000256" key="2">
    <source>
        <dbReference type="ARBA" id="ARBA00007035"/>
    </source>
</evidence>
<evidence type="ECO:0000313" key="9">
    <source>
        <dbReference type="Proteomes" id="UP000694925"/>
    </source>
</evidence>
<evidence type="ECO:0000256" key="1">
    <source>
        <dbReference type="ARBA" id="ARBA00004304"/>
    </source>
</evidence>
<dbReference type="GO" id="GO:0033617">
    <property type="term" value="P:mitochondrial respiratory chain complex IV assembly"/>
    <property type="evidence" value="ECO:0007669"/>
    <property type="project" value="UniProtKB-UniRule"/>
</dbReference>
<comment type="similarity">
    <text evidence="2 7">Belongs to the COA3 family.</text>
</comment>
<evidence type="ECO:0000256" key="6">
    <source>
        <dbReference type="ARBA" id="ARBA00023136"/>
    </source>
</evidence>
<protein>
    <recommendedName>
        <fullName evidence="7">Cytochrome c oxidase assembly factor 3</fullName>
    </recommendedName>
</protein>
<dbReference type="CTD" id="39320"/>
<dbReference type="GeneID" id="108624700"/>
<keyword evidence="9" id="KW-1185">Reference proteome</keyword>
<evidence type="ECO:0000313" key="10">
    <source>
        <dbReference type="RefSeq" id="XP_026669097.1"/>
    </source>
</evidence>
<dbReference type="PANTHER" id="PTHR15642:SF3">
    <property type="entry name" value="CYTOCHROME C OXIDASE ASSEMBLY FACTOR 3 HOMOLOG, MITOCHONDRIAL"/>
    <property type="match status" value="1"/>
</dbReference>
<feature type="transmembrane region" description="Helical" evidence="7">
    <location>
        <begin position="52"/>
        <end position="71"/>
    </location>
</feature>
<keyword evidence="4 7" id="KW-1133">Transmembrane helix</keyword>
<reference evidence="10" key="1">
    <citation type="submission" date="2025-08" db="UniProtKB">
        <authorList>
            <consortium name="RefSeq"/>
        </authorList>
    </citation>
    <scope>IDENTIFICATION</scope>
    <source>
        <tissue evidence="10">Whole body</tissue>
    </source>
</reference>
<keyword evidence="7" id="KW-0999">Mitochondrion inner membrane</keyword>
<dbReference type="Proteomes" id="UP000694925">
    <property type="component" value="Unplaced"/>
</dbReference>
<dbReference type="KEGG" id="ccal:108624700"/>
<accession>A0AAJ7WAD7</accession>
<sequence length="94" mass="10989">MQSDERSSEFMQKLDLLRDKNRLKYSDLIYMQQAEQIAIERALKYKNTRKRCTVGGLCLGALAIGIYVYTIRAVKQETFLDDLNEPEKIIEKKV</sequence>
<dbReference type="InterPro" id="IPR041752">
    <property type="entry name" value="Coa3"/>
</dbReference>
<comment type="subunit">
    <text evidence="7">Component of 250-400 kDa complexes called cytochrome oxidase assembly intermediates or COA complexes.</text>
</comment>
<dbReference type="RefSeq" id="XP_026669097.1">
    <property type="nucleotide sequence ID" value="XM_026813296.1"/>
</dbReference>
<comment type="function">
    <text evidence="7">Required for assembly of cytochrome c oxidase (complex IV).</text>
</comment>
<comment type="subcellular location">
    <subcellularLocation>
        <location evidence="1">Mitochondrion membrane</location>
        <topology evidence="1">Single-pass membrane protein</topology>
    </subcellularLocation>
</comment>
<dbReference type="Pfam" id="PF09813">
    <property type="entry name" value="Coa3_cc"/>
    <property type="match status" value="1"/>
</dbReference>
<keyword evidence="6 7" id="KW-0472">Membrane</keyword>
<keyword evidence="3 7" id="KW-0812">Transmembrane</keyword>
<gene>
    <name evidence="10" type="primary">LOC108624700</name>
</gene>
<dbReference type="GO" id="GO:0005743">
    <property type="term" value="C:mitochondrial inner membrane"/>
    <property type="evidence" value="ECO:0007669"/>
    <property type="project" value="UniProtKB-UniRule"/>
</dbReference>
<dbReference type="AlphaFoldDB" id="A0AAJ7WAD7"/>
<evidence type="ECO:0000256" key="3">
    <source>
        <dbReference type="ARBA" id="ARBA00022692"/>
    </source>
</evidence>
<name>A0AAJ7WAD7_9HYME</name>
<keyword evidence="5 7" id="KW-0496">Mitochondrion</keyword>
<evidence type="ECO:0000256" key="7">
    <source>
        <dbReference type="RuleBase" id="RU367056"/>
    </source>
</evidence>
<dbReference type="PANTHER" id="PTHR15642">
    <property type="entry name" value="CYTOCHROME C OXIDASE ASSEMBLY FACTOR 3, MITOCHONDRIAL"/>
    <property type="match status" value="1"/>
</dbReference>
<feature type="domain" description="Cytochrome c oxidase assembly factor 3 mitochondrial coiled-coil" evidence="8">
    <location>
        <begin position="39"/>
        <end position="86"/>
    </location>
</feature>
<organism evidence="9 10">
    <name type="scientific">Ceratina calcarata</name>
    <dbReference type="NCBI Taxonomy" id="156304"/>
    <lineage>
        <taxon>Eukaryota</taxon>
        <taxon>Metazoa</taxon>
        <taxon>Ecdysozoa</taxon>
        <taxon>Arthropoda</taxon>
        <taxon>Hexapoda</taxon>
        <taxon>Insecta</taxon>
        <taxon>Pterygota</taxon>
        <taxon>Neoptera</taxon>
        <taxon>Endopterygota</taxon>
        <taxon>Hymenoptera</taxon>
        <taxon>Apocrita</taxon>
        <taxon>Aculeata</taxon>
        <taxon>Apoidea</taxon>
        <taxon>Anthophila</taxon>
        <taxon>Apidae</taxon>
        <taxon>Ceratina</taxon>
        <taxon>Zadontomerus</taxon>
    </lineage>
</organism>
<proteinExistence type="inferred from homology"/>
<dbReference type="InterPro" id="IPR018628">
    <property type="entry name" value="Coa3_CC"/>
</dbReference>
<evidence type="ECO:0000259" key="8">
    <source>
        <dbReference type="Pfam" id="PF09813"/>
    </source>
</evidence>
<evidence type="ECO:0000256" key="5">
    <source>
        <dbReference type="ARBA" id="ARBA00023128"/>
    </source>
</evidence>
<evidence type="ECO:0000256" key="4">
    <source>
        <dbReference type="ARBA" id="ARBA00022989"/>
    </source>
</evidence>